<evidence type="ECO:0000256" key="1">
    <source>
        <dbReference type="SAM" id="SignalP"/>
    </source>
</evidence>
<dbReference type="GeneID" id="37004311"/>
<feature type="domain" description="Mating factor alpha precursor N-terminal" evidence="2">
    <location>
        <begin position="1"/>
        <end position="86"/>
    </location>
</feature>
<reference evidence="3 4" key="1">
    <citation type="submission" date="2017-12" db="EMBL/GenBank/DDBJ databases">
        <title>Genome Sequence of the Amphotericin B-resistant Candida duobushaemulonii strain, B09383.</title>
        <authorList>
            <person name="Chow N.A."/>
            <person name="Gade L."/>
            <person name="Batra D."/>
            <person name="Rowe L.A."/>
            <person name="Loparev V.N."/>
            <person name="Litvintseva A.P."/>
        </authorList>
    </citation>
    <scope>NUCLEOTIDE SEQUENCE [LARGE SCALE GENOMIC DNA]</scope>
    <source>
        <strain evidence="3 4">B09383</strain>
    </source>
</reference>
<dbReference type="InterPro" id="IPR008675">
    <property type="entry name" value="Mating_factor_alpha_N"/>
</dbReference>
<dbReference type="Pfam" id="PF05436">
    <property type="entry name" value="MF_alpha_N"/>
    <property type="match status" value="1"/>
</dbReference>
<feature type="chain" id="PRO_5016079712" description="Mating factor alpha precursor N-terminal domain-containing protein" evidence="1">
    <location>
        <begin position="19"/>
        <end position="189"/>
    </location>
</feature>
<dbReference type="GO" id="GO:0005576">
    <property type="term" value="C:extracellular region"/>
    <property type="evidence" value="ECO:0007669"/>
    <property type="project" value="InterPro"/>
</dbReference>
<organism evidence="3 4">
    <name type="scientific">Candidozyma duobushaemuli</name>
    <dbReference type="NCBI Taxonomy" id="1231522"/>
    <lineage>
        <taxon>Eukaryota</taxon>
        <taxon>Fungi</taxon>
        <taxon>Dikarya</taxon>
        <taxon>Ascomycota</taxon>
        <taxon>Saccharomycotina</taxon>
        <taxon>Pichiomycetes</taxon>
        <taxon>Metschnikowiaceae</taxon>
        <taxon>Candidozyma</taxon>
    </lineage>
</organism>
<comment type="caution">
    <text evidence="3">The sequence shown here is derived from an EMBL/GenBank/DDBJ whole genome shotgun (WGS) entry which is preliminary data.</text>
</comment>
<evidence type="ECO:0000313" key="3">
    <source>
        <dbReference type="EMBL" id="PVH16760.1"/>
    </source>
</evidence>
<sequence length="189" mass="20932">MKFSTTAIIAAAASLVSAAPAPSPTVSAVPSAVESSFGVPTEAIIGQFSFDSDEYPLSVTYGDRRYVILLNSTIMEQAYASLPGDKQKREAEAAWGWLRFMPGEPFVKRDAEADAEAEWGWLRFMPGEPFVKRDAEADAEAEWGWLRFMPGEPFVKRDAEADAEAEWGWLRFMPGEPFVKREVEADLEG</sequence>
<protein>
    <recommendedName>
        <fullName evidence="2">Mating factor alpha precursor N-terminal domain-containing protein</fullName>
    </recommendedName>
</protein>
<name>A0A2V1AFB1_9ASCO</name>
<keyword evidence="4" id="KW-1185">Reference proteome</keyword>
<evidence type="ECO:0000313" key="4">
    <source>
        <dbReference type="Proteomes" id="UP000244406"/>
    </source>
</evidence>
<dbReference type="VEuPathDB" id="FungiDB:CXQ87_004312"/>
<keyword evidence="1" id="KW-0732">Signal</keyword>
<dbReference type="AlphaFoldDB" id="A0A2V1AFB1"/>
<accession>A0A2V1AFB1</accession>
<proteinExistence type="predicted"/>
<dbReference type="Proteomes" id="UP000244406">
    <property type="component" value="Unassembled WGS sequence"/>
</dbReference>
<evidence type="ECO:0000259" key="2">
    <source>
        <dbReference type="Pfam" id="PF05436"/>
    </source>
</evidence>
<dbReference type="EMBL" id="PKFP01000006">
    <property type="protein sequence ID" value="PVH16760.1"/>
    <property type="molecule type" value="Genomic_DNA"/>
</dbReference>
<dbReference type="GO" id="GO:0007618">
    <property type="term" value="P:mating"/>
    <property type="evidence" value="ECO:0007669"/>
    <property type="project" value="InterPro"/>
</dbReference>
<dbReference type="RefSeq" id="XP_025337700.1">
    <property type="nucleotide sequence ID" value="XM_025482757.1"/>
</dbReference>
<gene>
    <name evidence="3" type="ORF">CXQ87_004312</name>
</gene>
<feature type="signal peptide" evidence="1">
    <location>
        <begin position="1"/>
        <end position="18"/>
    </location>
</feature>